<dbReference type="Proteomes" id="UP000706039">
    <property type="component" value="Unassembled WGS sequence"/>
</dbReference>
<protein>
    <recommendedName>
        <fullName evidence="3">Hedgehog/Intein (Hint) domain-containing protein</fullName>
    </recommendedName>
</protein>
<comment type="caution">
    <text evidence="1">The sequence shown here is derived from an EMBL/GenBank/DDBJ whole genome shotgun (WGS) entry which is preliminary data.</text>
</comment>
<organism evidence="1 2">
    <name type="scientific">Sphingomonas colocasiae</name>
    <dbReference type="NCBI Taxonomy" id="1848973"/>
    <lineage>
        <taxon>Bacteria</taxon>
        <taxon>Pseudomonadati</taxon>
        <taxon>Pseudomonadota</taxon>
        <taxon>Alphaproteobacteria</taxon>
        <taxon>Sphingomonadales</taxon>
        <taxon>Sphingomonadaceae</taxon>
        <taxon>Sphingomonas</taxon>
    </lineage>
</organism>
<reference evidence="1 2" key="1">
    <citation type="submission" date="2021-08" db="EMBL/GenBank/DDBJ databases">
        <authorList>
            <person name="Tuo L."/>
        </authorList>
    </citation>
    <scope>NUCLEOTIDE SEQUENCE [LARGE SCALE GENOMIC DNA]</scope>
    <source>
        <strain evidence="1 2">JCM 31229</strain>
    </source>
</reference>
<accession>A0ABS7PME4</accession>
<proteinExistence type="predicted"/>
<gene>
    <name evidence="1" type="ORF">K7G82_06230</name>
</gene>
<evidence type="ECO:0000313" key="1">
    <source>
        <dbReference type="EMBL" id="MBY8821880.1"/>
    </source>
</evidence>
<evidence type="ECO:0000313" key="2">
    <source>
        <dbReference type="Proteomes" id="UP000706039"/>
    </source>
</evidence>
<keyword evidence="2" id="KW-1185">Reference proteome</keyword>
<dbReference type="EMBL" id="JAINVV010000003">
    <property type="protein sequence ID" value="MBY8821880.1"/>
    <property type="molecule type" value="Genomic_DNA"/>
</dbReference>
<dbReference type="RefSeq" id="WP_222988957.1">
    <property type="nucleotide sequence ID" value="NZ_JAINVV010000003.1"/>
</dbReference>
<evidence type="ECO:0008006" key="3">
    <source>
        <dbReference type="Google" id="ProtNLM"/>
    </source>
</evidence>
<sequence length="149" mass="16796">MAYAFPSGRRMFFVRELHEPVELRLRVVIAEGGVTRTDDGIFMGERTEIGTIDVNPAQPVIELVWDNYATYLVQAEHFHIAEDVEPASMLSERGASPLLDYVRETTFAEAIVGELRHWTLSCMHHIIHVVSAIPPEIRVLPPGGVYSIR</sequence>
<name>A0ABS7PME4_9SPHN</name>